<feature type="domain" description="Helicase C-terminal" evidence="9">
    <location>
        <begin position="377"/>
        <end position="551"/>
    </location>
</feature>
<dbReference type="PROSITE" id="PS51194">
    <property type="entry name" value="HELICASE_CTER"/>
    <property type="match status" value="1"/>
</dbReference>
<keyword evidence="1" id="KW-0677">Repeat</keyword>
<dbReference type="GO" id="GO:0004525">
    <property type="term" value="F:ribonuclease III activity"/>
    <property type="evidence" value="ECO:0007669"/>
    <property type="project" value="InterPro"/>
</dbReference>
<evidence type="ECO:0000256" key="4">
    <source>
        <dbReference type="ARBA" id="ARBA00022806"/>
    </source>
</evidence>
<reference evidence="11" key="1">
    <citation type="submission" date="2023-03" db="EMBL/GenBank/DDBJ databases">
        <title>Massive genome expansion in bonnet fungi (Mycena s.s.) driven by repeated elements and novel gene families across ecological guilds.</title>
        <authorList>
            <consortium name="Lawrence Berkeley National Laboratory"/>
            <person name="Harder C.B."/>
            <person name="Miyauchi S."/>
            <person name="Viragh M."/>
            <person name="Kuo A."/>
            <person name="Thoen E."/>
            <person name="Andreopoulos B."/>
            <person name="Lu D."/>
            <person name="Skrede I."/>
            <person name="Drula E."/>
            <person name="Henrissat B."/>
            <person name="Morin E."/>
            <person name="Kohler A."/>
            <person name="Barry K."/>
            <person name="LaButti K."/>
            <person name="Morin E."/>
            <person name="Salamov A."/>
            <person name="Lipzen A."/>
            <person name="Mereny Z."/>
            <person name="Hegedus B."/>
            <person name="Baldrian P."/>
            <person name="Stursova M."/>
            <person name="Weitz H."/>
            <person name="Taylor A."/>
            <person name="Grigoriev I.V."/>
            <person name="Nagy L.G."/>
            <person name="Martin F."/>
            <person name="Kauserud H."/>
        </authorList>
    </citation>
    <scope>NUCLEOTIDE SEQUENCE</scope>
    <source>
        <strain evidence="11">9284</strain>
    </source>
</reference>
<gene>
    <name evidence="11" type="ORF">FB45DRAFT_997278</name>
</gene>
<evidence type="ECO:0008006" key="13">
    <source>
        <dbReference type="Google" id="ProtNLM"/>
    </source>
</evidence>
<dbReference type="PANTHER" id="PTHR14950:SF37">
    <property type="entry name" value="ENDORIBONUCLEASE DICER"/>
    <property type="match status" value="1"/>
</dbReference>
<dbReference type="Pfam" id="PF03368">
    <property type="entry name" value="Dicer_dimer"/>
    <property type="match status" value="1"/>
</dbReference>
<dbReference type="Pfam" id="PF00270">
    <property type="entry name" value="DEAD"/>
    <property type="match status" value="1"/>
</dbReference>
<evidence type="ECO:0000256" key="5">
    <source>
        <dbReference type="ARBA" id="ARBA00022840"/>
    </source>
</evidence>
<dbReference type="GO" id="GO:0005524">
    <property type="term" value="F:ATP binding"/>
    <property type="evidence" value="ECO:0007669"/>
    <property type="project" value="UniProtKB-KW"/>
</dbReference>
<evidence type="ECO:0000313" key="12">
    <source>
        <dbReference type="Proteomes" id="UP001221142"/>
    </source>
</evidence>
<dbReference type="Gene3D" id="3.40.50.300">
    <property type="entry name" value="P-loop containing nucleotide triphosphate hydrolases"/>
    <property type="match status" value="2"/>
</dbReference>
<feature type="domain" description="Helicase ATP-binding" evidence="8">
    <location>
        <begin position="21"/>
        <end position="189"/>
    </location>
</feature>
<evidence type="ECO:0000256" key="2">
    <source>
        <dbReference type="ARBA" id="ARBA00022741"/>
    </source>
</evidence>
<comment type="similarity">
    <text evidence="6">Belongs to the helicase family. Dicer subfamily.</text>
</comment>
<dbReference type="InterPro" id="IPR036389">
    <property type="entry name" value="RNase_III_sf"/>
</dbReference>
<dbReference type="PROSITE" id="PS51327">
    <property type="entry name" value="DICER_DSRBF"/>
    <property type="match status" value="1"/>
</dbReference>
<keyword evidence="2" id="KW-0547">Nucleotide-binding</keyword>
<dbReference type="InterPro" id="IPR014001">
    <property type="entry name" value="Helicase_ATP-bd"/>
</dbReference>
<name>A0AAD7CJC6_9AGAR</name>
<proteinExistence type="inferred from homology"/>
<protein>
    <recommendedName>
        <fullName evidence="13">Dicer-like protein 2</fullName>
    </recommendedName>
</protein>
<dbReference type="PANTHER" id="PTHR14950">
    <property type="entry name" value="DICER-RELATED"/>
    <property type="match status" value="1"/>
</dbReference>
<dbReference type="SUPFAM" id="SSF69065">
    <property type="entry name" value="RNase III domain-like"/>
    <property type="match status" value="2"/>
</dbReference>
<feature type="domain" description="Dicer dsRNA-binding fold" evidence="10">
    <location>
        <begin position="581"/>
        <end position="693"/>
    </location>
</feature>
<dbReference type="InterPro" id="IPR001650">
    <property type="entry name" value="Helicase_C-like"/>
</dbReference>
<organism evidence="11 12">
    <name type="scientific">Roridomyces roridus</name>
    <dbReference type="NCBI Taxonomy" id="1738132"/>
    <lineage>
        <taxon>Eukaryota</taxon>
        <taxon>Fungi</taxon>
        <taxon>Dikarya</taxon>
        <taxon>Basidiomycota</taxon>
        <taxon>Agaricomycotina</taxon>
        <taxon>Agaricomycetes</taxon>
        <taxon>Agaricomycetidae</taxon>
        <taxon>Agaricales</taxon>
        <taxon>Marasmiineae</taxon>
        <taxon>Mycenaceae</taxon>
        <taxon>Roridomyces</taxon>
    </lineage>
</organism>
<comment type="caution">
    <text evidence="11">The sequence shown here is derived from an EMBL/GenBank/DDBJ whole genome shotgun (WGS) entry which is preliminary data.</text>
</comment>
<dbReference type="Pfam" id="PF00636">
    <property type="entry name" value="Ribonuclease_3"/>
    <property type="match status" value="2"/>
</dbReference>
<evidence type="ECO:0000256" key="6">
    <source>
        <dbReference type="PROSITE-ProRule" id="PRU00657"/>
    </source>
</evidence>
<dbReference type="InterPro" id="IPR027417">
    <property type="entry name" value="P-loop_NTPase"/>
</dbReference>
<dbReference type="PROSITE" id="PS50142">
    <property type="entry name" value="RNASE_3_2"/>
    <property type="match status" value="2"/>
</dbReference>
<dbReference type="Gene3D" id="3.30.160.380">
    <property type="entry name" value="Dicer dimerisation domain"/>
    <property type="match status" value="1"/>
</dbReference>
<dbReference type="EMBL" id="JARKIF010000001">
    <property type="protein sequence ID" value="KAJ7650151.1"/>
    <property type="molecule type" value="Genomic_DNA"/>
</dbReference>
<dbReference type="Proteomes" id="UP001221142">
    <property type="component" value="Unassembled WGS sequence"/>
</dbReference>
<accession>A0AAD7CJC6</accession>
<keyword evidence="12" id="KW-1185">Reference proteome</keyword>
<evidence type="ECO:0000256" key="1">
    <source>
        <dbReference type="ARBA" id="ARBA00022737"/>
    </source>
</evidence>
<dbReference type="PROSITE" id="PS51192">
    <property type="entry name" value="HELICASE_ATP_BIND_1"/>
    <property type="match status" value="1"/>
</dbReference>
<dbReference type="InterPro" id="IPR011545">
    <property type="entry name" value="DEAD/DEAH_box_helicase_dom"/>
</dbReference>
<keyword evidence="4" id="KW-0347">Helicase</keyword>
<feature type="domain" description="RNase III" evidence="7">
    <location>
        <begin position="1176"/>
        <end position="1364"/>
    </location>
</feature>
<dbReference type="SUPFAM" id="SSF54768">
    <property type="entry name" value="dsRNA-binding domain-like"/>
    <property type="match status" value="1"/>
</dbReference>
<dbReference type="InterPro" id="IPR000999">
    <property type="entry name" value="RNase_III_dom"/>
</dbReference>
<dbReference type="SMART" id="SM00535">
    <property type="entry name" value="RIBOc"/>
    <property type="match status" value="2"/>
</dbReference>
<dbReference type="GO" id="GO:0005737">
    <property type="term" value="C:cytoplasm"/>
    <property type="evidence" value="ECO:0007669"/>
    <property type="project" value="TreeGrafter"/>
</dbReference>
<dbReference type="CDD" id="cd18034">
    <property type="entry name" value="DEXHc_dicer"/>
    <property type="match status" value="1"/>
</dbReference>
<dbReference type="SMART" id="SM00490">
    <property type="entry name" value="HELICc"/>
    <property type="match status" value="1"/>
</dbReference>
<dbReference type="Pfam" id="PF00271">
    <property type="entry name" value="Helicase_C"/>
    <property type="match status" value="1"/>
</dbReference>
<dbReference type="InterPro" id="IPR038248">
    <property type="entry name" value="Dicer_dimer_sf"/>
</dbReference>
<dbReference type="SMART" id="SM00487">
    <property type="entry name" value="DEXDc"/>
    <property type="match status" value="1"/>
</dbReference>
<keyword evidence="5" id="KW-0067">ATP-binding</keyword>
<dbReference type="GO" id="GO:0005634">
    <property type="term" value="C:nucleus"/>
    <property type="evidence" value="ECO:0007669"/>
    <property type="project" value="TreeGrafter"/>
</dbReference>
<dbReference type="GO" id="GO:0030422">
    <property type="term" value="P:siRNA processing"/>
    <property type="evidence" value="ECO:0007669"/>
    <property type="project" value="TreeGrafter"/>
</dbReference>
<evidence type="ECO:0000256" key="3">
    <source>
        <dbReference type="ARBA" id="ARBA00022801"/>
    </source>
</evidence>
<dbReference type="GO" id="GO:0003723">
    <property type="term" value="F:RNA binding"/>
    <property type="evidence" value="ECO:0007669"/>
    <property type="project" value="UniProtKB-UniRule"/>
</dbReference>
<keyword evidence="3" id="KW-0378">Hydrolase</keyword>
<evidence type="ECO:0000259" key="8">
    <source>
        <dbReference type="PROSITE" id="PS51192"/>
    </source>
</evidence>
<evidence type="ECO:0000259" key="10">
    <source>
        <dbReference type="PROSITE" id="PS51327"/>
    </source>
</evidence>
<evidence type="ECO:0000313" key="11">
    <source>
        <dbReference type="EMBL" id="KAJ7650151.1"/>
    </source>
</evidence>
<dbReference type="GO" id="GO:0004386">
    <property type="term" value="F:helicase activity"/>
    <property type="evidence" value="ECO:0007669"/>
    <property type="project" value="UniProtKB-KW"/>
</dbReference>
<evidence type="ECO:0000259" key="7">
    <source>
        <dbReference type="PROSITE" id="PS50142"/>
    </source>
</evidence>
<dbReference type="SUPFAM" id="SSF52540">
    <property type="entry name" value="P-loop containing nucleoside triphosphate hydrolases"/>
    <property type="match status" value="1"/>
</dbReference>
<dbReference type="InterPro" id="IPR005034">
    <property type="entry name" value="Dicer_dimerisation"/>
</dbReference>
<feature type="domain" description="RNase III" evidence="7">
    <location>
        <begin position="973"/>
        <end position="1135"/>
    </location>
</feature>
<evidence type="ECO:0000259" key="9">
    <source>
        <dbReference type="PROSITE" id="PS51194"/>
    </source>
</evidence>
<dbReference type="Gene3D" id="1.10.1520.10">
    <property type="entry name" value="Ribonuclease III domain"/>
    <property type="match status" value="2"/>
</dbReference>
<dbReference type="CDD" id="cd00593">
    <property type="entry name" value="RIBOc"/>
    <property type="match status" value="2"/>
</dbReference>
<sequence length="1495" mass="168634">MADTDVATDSTVRTRGYQQEMLEESLKRNIIVAMGTGSGKTHIAVLRLKIEAEREPHKLSWFLAPTVVLCEQQKGVIEAALPVNVGLISGSLEPEQWKNAELWRSVIASYRIMVTTPQVLLDALRHGYIHMGQDIGLIIFDEVHNATGQAPYSRIMQEFYLACPPRAIDSYGDNANVRPQIMGLTASPIFGGNAVVASRALEATLDCTIRSPRRSKEELEQFVHIPVFKHVLYCSEPLFSTNLASFNNIFRRLDIEADPFVKSLRKKLAKTTPGTPDWKRLDQQLSKTVSKKNTYTHSGLRHVSETGQVICSEIGPWAADWYICRVLELAKSPVDASSVVSDLNHSERGYLLKILDKVVVSPVSFEPEDIADDLSDKVRHLVACLQAEKSATEDRNEAYSGLIFVERREAVLVLAEVLSHHPETKGVFKVGTLVGGVDNGYKTSPLDITRTQRKVQDLTLVDFKIGEKNVIVSTSVAEEGIDIQACCSVIRFDPPKNMAGWAQSRGRARRQHSTFTLMFDDDAANRKNVNDWERLEAQMMALYNDPSRDLMSPADDLDDEDDNSLELKVESTGARLSLHGVISHLNHFCAVIPNSSHIDHKPIFDVDPPEMPEGWHSFENRTTAITPYPGPFGAKVTLPRLLPKELRFFETERIHRSKLSAFRHVAMKAYRALYENGLLNDNLLPLTSVGDPSLEEEVQALLKEVEKRAGTARVSIQMDPWSPADETTGWYSSEIVITGLPPLLLFTRVRPTEWSDKTAPILHRIGWQGSVTLRPISFDSSPETIARARDYTRRLFWCINGSRMNWDDLDFSYLFLSLPGSDDAAWDSRRLWHAQQDLRGDSPFLANALALGEQFSYPSDLTLIRNGPKFNKAYTFVRWRFEPLNSEEEEDFRTLYARFPNIEITYPLLVVESLPPRTNFLIPVPESANLSASQKTFHLLPRLAYATLVSEAEVQYAFLLPSALRSLAMAMTVDSLRDTLFSNSHLASAPQQLLITAMSAPVSQEKSNYQRLETLGDTVLKFLSSLQFLGEYPLWHEGYLTKKMGLCVSNGRLAKANIAHGLYKWIIRDRMLGKKWKPSYFTVIDMMEDSTTTEVEDVDEDMDGKKRKKGKQDLSTKVLADVVESLIGAFYLHGGFPLALECAQFFDLGIKWQPLPARIEAMLNRVETHDELPSQLDSVEEMLGYTFTRKLLLVEALTHASYQQDLRTISYERLEFAGDAVLDMIVTEHLFHAEGKDYSPGHMFHRKSAMVNASILAFFCLGTHIDKDTQMPRATGGPHGNRKFTLQAQSQQTYLWQCLLHSNSRILDDQRTAFARYLLRRDEIDEGLQRGQIFPWAALTRLQAPKFLSDMIESLIGAVFLDSSGNLDTVRGVLRKLGWMQVLERMVCADVDVLHPVSQLNIWASKNGKKLAYDFIKEKGDITCAVLVDGEEVEGTRVTDRYQGKLTQDEVRLVAAEKAIVQFRLRDVNVNYTALKHKTTKKRKRSSSLASLLKI</sequence>
<keyword evidence="6" id="KW-0694">RNA-binding</keyword>